<dbReference type="Proteomes" id="UP000182690">
    <property type="component" value="Unassembled WGS sequence"/>
</dbReference>
<dbReference type="EMBL" id="FNKB01000001">
    <property type="protein sequence ID" value="SDQ15478.1"/>
    <property type="molecule type" value="Genomic_DNA"/>
</dbReference>
<evidence type="ECO:0000313" key="2">
    <source>
        <dbReference type="Proteomes" id="UP000182690"/>
    </source>
</evidence>
<dbReference type="SUPFAM" id="SSF47413">
    <property type="entry name" value="lambda repressor-like DNA-binding domains"/>
    <property type="match status" value="1"/>
</dbReference>
<gene>
    <name evidence="1" type="ORF">SAMN04488565_0945</name>
</gene>
<dbReference type="Gene3D" id="1.10.260.40">
    <property type="entry name" value="lambda repressor-like DNA-binding domains"/>
    <property type="match status" value="1"/>
</dbReference>
<name>A0A1H0YK69_9MICO</name>
<accession>A0A1H0YK69</accession>
<evidence type="ECO:0000313" key="1">
    <source>
        <dbReference type="EMBL" id="SDQ15478.1"/>
    </source>
</evidence>
<dbReference type="InterPro" id="IPR010982">
    <property type="entry name" value="Lambda_DNA-bd_dom_sf"/>
</dbReference>
<protein>
    <recommendedName>
        <fullName evidence="3">HTH cro/C1-type domain-containing protein</fullName>
    </recommendedName>
</protein>
<evidence type="ECO:0008006" key="3">
    <source>
        <dbReference type="Google" id="ProtNLM"/>
    </source>
</evidence>
<dbReference type="AlphaFoldDB" id="A0A1H0YK69"/>
<dbReference type="GO" id="GO:0003677">
    <property type="term" value="F:DNA binding"/>
    <property type="evidence" value="ECO:0007669"/>
    <property type="project" value="InterPro"/>
</dbReference>
<dbReference type="STRING" id="1079994.SAMN04488565_0945"/>
<organism evidence="1 2">
    <name type="scientific">Leucobacter chromiiresistens</name>
    <dbReference type="NCBI Taxonomy" id="1079994"/>
    <lineage>
        <taxon>Bacteria</taxon>
        <taxon>Bacillati</taxon>
        <taxon>Actinomycetota</taxon>
        <taxon>Actinomycetes</taxon>
        <taxon>Micrococcales</taxon>
        <taxon>Microbacteriaceae</taxon>
        <taxon>Leucobacter</taxon>
    </lineage>
</organism>
<reference evidence="1 2" key="1">
    <citation type="submission" date="2016-10" db="EMBL/GenBank/DDBJ databases">
        <authorList>
            <person name="de Groot N.N."/>
        </authorList>
    </citation>
    <scope>NUCLEOTIDE SEQUENCE [LARGE SCALE GENOMIC DNA]</scope>
    <source>
        <strain evidence="1 2">DSM 22788</strain>
    </source>
</reference>
<proteinExistence type="predicted"/>
<sequence>MIILETKPAPVAGEIAALVVAALEEAGYSQRGAADATNLAASSFHRKLQGDEKYEFTMTQLLRIAALIGLPPASFLPEAFRSPCSCSIA</sequence>